<proteinExistence type="predicted"/>
<organism evidence="2 3">
    <name type="scientific">Plantibacter cousiniae</name>
    <name type="common">nom. nud.</name>
    <dbReference type="NCBI Taxonomy" id="199709"/>
    <lineage>
        <taxon>Bacteria</taxon>
        <taxon>Bacillati</taxon>
        <taxon>Actinomycetota</taxon>
        <taxon>Actinomycetes</taxon>
        <taxon>Micrococcales</taxon>
        <taxon>Microbacteriaceae</taxon>
        <taxon>Plantibacter</taxon>
    </lineage>
</organism>
<sequence length="257" mass="26256">MNVPIDRLVNARSGHITRGNPTMHSRLRLLPALVAGLLLLVGCAPQAAAPSARPTTTATSSTPTAAPEPVASRVVIGAETVEVVAEDDTLIASARYFDPAASLVAALTAAFGADPVVSADPAGNETAPGTRYTWGGLAVVERDVEQSEPYTPATVVFVESAEESGVRIEVVGGYAVGDDTEAVAAEVSGAEGAAPEDVQRYTLPDGTPEVFIRADVTPIPPVGDEPGVESRSWAVGVIGSDAAPIERVVAPSPNWGA</sequence>
<name>A0ABY1LQ99_9MICO</name>
<reference evidence="2 3" key="1">
    <citation type="submission" date="2017-02" db="EMBL/GenBank/DDBJ databases">
        <authorList>
            <person name="Varghese N."/>
            <person name="Submissions S."/>
        </authorList>
    </citation>
    <scope>NUCLEOTIDE SEQUENCE [LARGE SCALE GENOMIC DNA]</scope>
    <source>
        <strain evidence="2 3">VKM Ac-1787</strain>
    </source>
</reference>
<dbReference type="EMBL" id="FUZO01000003">
    <property type="protein sequence ID" value="SKC73185.1"/>
    <property type="molecule type" value="Genomic_DNA"/>
</dbReference>
<protein>
    <submittedName>
        <fullName evidence="2">Uncharacterized protein</fullName>
    </submittedName>
</protein>
<dbReference type="Proteomes" id="UP000190827">
    <property type="component" value="Unassembled WGS sequence"/>
</dbReference>
<gene>
    <name evidence="2" type="ORF">SAMN06295973_3457</name>
</gene>
<evidence type="ECO:0000313" key="2">
    <source>
        <dbReference type="EMBL" id="SKC73185.1"/>
    </source>
</evidence>
<keyword evidence="3" id="KW-1185">Reference proteome</keyword>
<evidence type="ECO:0000313" key="3">
    <source>
        <dbReference type="Proteomes" id="UP000190827"/>
    </source>
</evidence>
<accession>A0ABY1LQ99</accession>
<comment type="caution">
    <text evidence="2">The sequence shown here is derived from an EMBL/GenBank/DDBJ whole genome shotgun (WGS) entry which is preliminary data.</text>
</comment>
<feature type="region of interest" description="Disordered" evidence="1">
    <location>
        <begin position="49"/>
        <end position="68"/>
    </location>
</feature>
<evidence type="ECO:0000256" key="1">
    <source>
        <dbReference type="SAM" id="MobiDB-lite"/>
    </source>
</evidence>